<sequence>MIVLAAKRLVAMLLIMLVVSFILFSLFEADKMAVAGKVLGPYSSVEQRELWLSQNGYDAPFLTRYAAWMGKAVTGNFGDSLQYKVPVSELLVDRLQNTGILTLVFFIILIPVSLTLGVLAGMKEGSFQDRAISVVSVLTTSIPEFATATFLTGLFVYTWHLLPGTSSMTNGFSWKELILPVMVLVIYDFGYVTRMTRASMAEVMTSQYIRTAILKGLPYKRVIMRHALRNALIAPFTVIVLQLNWLLSGLVVVEVFFAYKGFGTLLLDAALFGDIYVIEACVMVAVFIAVFSQFISDIGYTLLNPRIRFS</sequence>
<proteinExistence type="inferred from homology"/>
<keyword evidence="10" id="KW-1185">Reference proteome</keyword>
<dbReference type="EMBL" id="FUYB01000025">
    <property type="protein sequence ID" value="SKA93928.1"/>
    <property type="molecule type" value="Genomic_DNA"/>
</dbReference>
<dbReference type="InterPro" id="IPR035906">
    <property type="entry name" value="MetI-like_sf"/>
</dbReference>
<keyword evidence="6 7" id="KW-0472">Membrane</keyword>
<keyword evidence="2 7" id="KW-0813">Transport</keyword>
<name>A0A1T4XXJ4_9GAMM</name>
<keyword evidence="5 7" id="KW-1133">Transmembrane helix</keyword>
<dbReference type="GO" id="GO:0005886">
    <property type="term" value="C:plasma membrane"/>
    <property type="evidence" value="ECO:0007669"/>
    <property type="project" value="UniProtKB-SubCell"/>
</dbReference>
<comment type="similarity">
    <text evidence="7">Belongs to the binding-protein-dependent transport system permease family.</text>
</comment>
<accession>A0A1T4XXJ4</accession>
<dbReference type="Proteomes" id="UP000190460">
    <property type="component" value="Unassembled WGS sequence"/>
</dbReference>
<dbReference type="AlphaFoldDB" id="A0A1T4XXJ4"/>
<keyword evidence="3" id="KW-1003">Cell membrane</keyword>
<dbReference type="SUPFAM" id="SSF161098">
    <property type="entry name" value="MetI-like"/>
    <property type="match status" value="1"/>
</dbReference>
<dbReference type="PANTHER" id="PTHR43163">
    <property type="entry name" value="DIPEPTIDE TRANSPORT SYSTEM PERMEASE PROTEIN DPPB-RELATED"/>
    <property type="match status" value="1"/>
</dbReference>
<feature type="transmembrane region" description="Helical" evidence="7">
    <location>
        <begin position="177"/>
        <end position="194"/>
    </location>
</feature>
<evidence type="ECO:0000256" key="5">
    <source>
        <dbReference type="ARBA" id="ARBA00022989"/>
    </source>
</evidence>
<feature type="transmembrane region" description="Helical" evidence="7">
    <location>
        <begin position="132"/>
        <end position="157"/>
    </location>
</feature>
<feature type="transmembrane region" description="Helical" evidence="7">
    <location>
        <begin position="100"/>
        <end position="120"/>
    </location>
</feature>
<gene>
    <name evidence="9" type="ORF">SAMN02745130_03601</name>
</gene>
<dbReference type="PANTHER" id="PTHR43163:SF3">
    <property type="entry name" value="PEPTIDE ABC TRANSPORTER PERMEASE PROTEIN"/>
    <property type="match status" value="1"/>
</dbReference>
<dbReference type="OrthoDB" id="9805855at2"/>
<dbReference type="InterPro" id="IPR000515">
    <property type="entry name" value="MetI-like"/>
</dbReference>
<dbReference type="PROSITE" id="PS50928">
    <property type="entry name" value="ABC_TM1"/>
    <property type="match status" value="1"/>
</dbReference>
<reference evidence="9 10" key="1">
    <citation type="submission" date="2017-02" db="EMBL/GenBank/DDBJ databases">
        <authorList>
            <person name="Peterson S.W."/>
        </authorList>
    </citation>
    <scope>NUCLEOTIDE SEQUENCE [LARGE SCALE GENOMIC DNA]</scope>
    <source>
        <strain evidence="9 10">ATCC 49788</strain>
    </source>
</reference>
<evidence type="ECO:0000259" key="8">
    <source>
        <dbReference type="PROSITE" id="PS50928"/>
    </source>
</evidence>
<evidence type="ECO:0000313" key="9">
    <source>
        <dbReference type="EMBL" id="SKA93928.1"/>
    </source>
</evidence>
<feature type="domain" description="ABC transmembrane type-1" evidence="8">
    <location>
        <begin position="95"/>
        <end position="296"/>
    </location>
</feature>
<dbReference type="RefSeq" id="WP_078924046.1">
    <property type="nucleotide sequence ID" value="NZ_FUYB01000025.1"/>
</dbReference>
<evidence type="ECO:0000256" key="3">
    <source>
        <dbReference type="ARBA" id="ARBA00022475"/>
    </source>
</evidence>
<evidence type="ECO:0000256" key="1">
    <source>
        <dbReference type="ARBA" id="ARBA00004651"/>
    </source>
</evidence>
<feature type="transmembrane region" description="Helical" evidence="7">
    <location>
        <begin position="9"/>
        <end position="27"/>
    </location>
</feature>
<dbReference type="Gene3D" id="1.10.3720.10">
    <property type="entry name" value="MetI-like"/>
    <property type="match status" value="1"/>
</dbReference>
<protein>
    <submittedName>
        <fullName evidence="9">Peptide/nickel transport system permease protein</fullName>
    </submittedName>
</protein>
<feature type="transmembrane region" description="Helical" evidence="7">
    <location>
        <begin position="231"/>
        <end position="257"/>
    </location>
</feature>
<organism evidence="9 10">
    <name type="scientific">Thiothrix eikelboomii</name>
    <dbReference type="NCBI Taxonomy" id="92487"/>
    <lineage>
        <taxon>Bacteria</taxon>
        <taxon>Pseudomonadati</taxon>
        <taxon>Pseudomonadota</taxon>
        <taxon>Gammaproteobacteria</taxon>
        <taxon>Thiotrichales</taxon>
        <taxon>Thiotrichaceae</taxon>
        <taxon>Thiothrix</taxon>
    </lineage>
</organism>
<dbReference type="CDD" id="cd06261">
    <property type="entry name" value="TM_PBP2"/>
    <property type="match status" value="1"/>
</dbReference>
<evidence type="ECO:0000256" key="4">
    <source>
        <dbReference type="ARBA" id="ARBA00022692"/>
    </source>
</evidence>
<evidence type="ECO:0000256" key="7">
    <source>
        <dbReference type="RuleBase" id="RU363032"/>
    </source>
</evidence>
<comment type="subcellular location">
    <subcellularLocation>
        <location evidence="1 7">Cell membrane</location>
        <topology evidence="1 7">Multi-pass membrane protein</topology>
    </subcellularLocation>
</comment>
<dbReference type="GO" id="GO:0055085">
    <property type="term" value="P:transmembrane transport"/>
    <property type="evidence" value="ECO:0007669"/>
    <property type="project" value="InterPro"/>
</dbReference>
<evidence type="ECO:0000256" key="2">
    <source>
        <dbReference type="ARBA" id="ARBA00022448"/>
    </source>
</evidence>
<dbReference type="Pfam" id="PF00528">
    <property type="entry name" value="BPD_transp_1"/>
    <property type="match status" value="1"/>
</dbReference>
<dbReference type="STRING" id="92487.SAMN02745130_03601"/>
<keyword evidence="4 7" id="KW-0812">Transmembrane</keyword>
<evidence type="ECO:0000256" key="6">
    <source>
        <dbReference type="ARBA" id="ARBA00023136"/>
    </source>
</evidence>
<feature type="transmembrane region" description="Helical" evidence="7">
    <location>
        <begin position="277"/>
        <end position="303"/>
    </location>
</feature>
<evidence type="ECO:0000313" key="10">
    <source>
        <dbReference type="Proteomes" id="UP000190460"/>
    </source>
</evidence>